<reference evidence="1 2" key="1">
    <citation type="submission" date="2020-05" db="EMBL/GenBank/DDBJ databases">
        <title>Aquincola sp. isolate from soil.</title>
        <authorList>
            <person name="Han J."/>
            <person name="Kim D.-U."/>
        </authorList>
    </citation>
    <scope>NUCLEOTIDE SEQUENCE [LARGE SCALE GENOMIC DNA]</scope>
    <source>
        <strain evidence="1 2">S2</strain>
    </source>
</reference>
<proteinExistence type="predicted"/>
<comment type="caution">
    <text evidence="1">The sequence shown here is derived from an EMBL/GenBank/DDBJ whole genome shotgun (WGS) entry which is preliminary data.</text>
</comment>
<dbReference type="EMBL" id="JABRWJ010000002">
    <property type="protein sequence ID" value="NRF66710.1"/>
    <property type="molecule type" value="Genomic_DNA"/>
</dbReference>
<name>A0ABX2EC38_9BURK</name>
<evidence type="ECO:0000313" key="1">
    <source>
        <dbReference type="EMBL" id="NRF66710.1"/>
    </source>
</evidence>
<keyword evidence="2" id="KW-1185">Reference proteome</keyword>
<evidence type="ECO:0000313" key="2">
    <source>
        <dbReference type="Proteomes" id="UP000737171"/>
    </source>
</evidence>
<evidence type="ECO:0008006" key="3">
    <source>
        <dbReference type="Google" id="ProtNLM"/>
    </source>
</evidence>
<dbReference type="RefSeq" id="WP_173121819.1">
    <property type="nucleotide sequence ID" value="NZ_JABRWJ010000002.1"/>
</dbReference>
<dbReference type="PROSITE" id="PS51257">
    <property type="entry name" value="PROKAR_LIPOPROTEIN"/>
    <property type="match status" value="1"/>
</dbReference>
<protein>
    <recommendedName>
        <fullName evidence="3">Lipoprotein</fullName>
    </recommendedName>
</protein>
<dbReference type="Proteomes" id="UP000737171">
    <property type="component" value="Unassembled WGS sequence"/>
</dbReference>
<gene>
    <name evidence="1" type="ORF">HLB44_06920</name>
</gene>
<dbReference type="InterPro" id="IPR016875">
    <property type="entry name" value="UCP028200"/>
</dbReference>
<sequence length="285" mass="32125">MSRIGTWIIATLLLLLGGCSALRLGYAQGPVLAYWWLDGYVDFSGEQTPLAKAALADWFAWHRQTQLPEYATWLASLQSMTTEAATPQAMCQITEGAQRRMEMAYAHAVPAMAEILRSFTPAQLDHLAKRYARKNQEVQRDYLQPDPAERAEANLKRTVERAEMLYGALDESQRRLLAAGLAASPFDAQRWLDERRARQQEIVRSLRALLAERAEPAAFQAALRRLAADAVNSPRADYRAYRQRLLDANCALAAQLHNSMKPAQRQHGADKLKGWEEDFRALAND</sequence>
<accession>A0ABX2EC38</accession>
<dbReference type="Pfam" id="PF19795">
    <property type="entry name" value="DUF6279"/>
    <property type="match status" value="1"/>
</dbReference>
<organism evidence="1 2">
    <name type="scientific">Pseudaquabacterium terrae</name>
    <dbReference type="NCBI Taxonomy" id="2732868"/>
    <lineage>
        <taxon>Bacteria</taxon>
        <taxon>Pseudomonadati</taxon>
        <taxon>Pseudomonadota</taxon>
        <taxon>Betaproteobacteria</taxon>
        <taxon>Burkholderiales</taxon>
        <taxon>Sphaerotilaceae</taxon>
        <taxon>Pseudaquabacterium</taxon>
    </lineage>
</organism>
<dbReference type="PIRSF" id="PIRSF028200">
    <property type="entry name" value="UCP028200"/>
    <property type="match status" value="1"/>
</dbReference>